<keyword evidence="2" id="KW-1185">Reference proteome</keyword>
<gene>
    <name evidence="1" type="ORF">Sango_3058100</name>
</gene>
<dbReference type="InterPro" id="IPR004242">
    <property type="entry name" value="Transposase_21"/>
</dbReference>
<dbReference type="Proteomes" id="UP001289374">
    <property type="component" value="Unassembled WGS sequence"/>
</dbReference>
<accession>A0AAE1T9N1</accession>
<comment type="caution">
    <text evidence="1">The sequence shown here is derived from an EMBL/GenBank/DDBJ whole genome shotgun (WGS) entry which is preliminary data.</text>
</comment>
<sequence>MYEKNLQSRPGLNSEFEDGVAIFIDVPNKVNFDVCMKDFMPEYYNWTSRSEERVQEYFEASPRPLCKRSKLPFLMRRREPVCTRDGAPDDGTRSCSTNAGPSLYYGGGPYDYVSGLAEISRSYNSARNDTFTMHATLMWTVNDLPAYGMTSGRSFNGVKGCPICMEDTRAFYLQNDGKTCYFNYHRQFLSPDHPHRRNTKAFTKNRIERKVMRPRLIRGHIHDWVNEFSPAVEVSFVTPRWLQQRA</sequence>
<evidence type="ECO:0000313" key="2">
    <source>
        <dbReference type="Proteomes" id="UP001289374"/>
    </source>
</evidence>
<reference evidence="1" key="1">
    <citation type="submission" date="2020-06" db="EMBL/GenBank/DDBJ databases">
        <authorList>
            <person name="Li T."/>
            <person name="Hu X."/>
            <person name="Zhang T."/>
            <person name="Song X."/>
            <person name="Zhang H."/>
            <person name="Dai N."/>
            <person name="Sheng W."/>
            <person name="Hou X."/>
            <person name="Wei L."/>
        </authorList>
    </citation>
    <scope>NUCLEOTIDE SEQUENCE</scope>
    <source>
        <strain evidence="1">K16</strain>
        <tissue evidence="1">Leaf</tissue>
    </source>
</reference>
<proteinExistence type="predicted"/>
<name>A0AAE1T9N1_9LAMI</name>
<dbReference type="PANTHER" id="PTHR10775:SF185">
    <property type="entry name" value="OS08G0208400 PROTEIN"/>
    <property type="match status" value="1"/>
</dbReference>
<dbReference type="AlphaFoldDB" id="A0AAE1T9N1"/>
<dbReference type="Pfam" id="PF02992">
    <property type="entry name" value="Transposase_21"/>
    <property type="match status" value="1"/>
</dbReference>
<evidence type="ECO:0000313" key="1">
    <source>
        <dbReference type="EMBL" id="KAK4384465.1"/>
    </source>
</evidence>
<reference evidence="1" key="2">
    <citation type="journal article" date="2024" name="Plant">
        <title>Genomic evolution and insights into agronomic trait innovations of Sesamum species.</title>
        <authorList>
            <person name="Miao H."/>
            <person name="Wang L."/>
            <person name="Qu L."/>
            <person name="Liu H."/>
            <person name="Sun Y."/>
            <person name="Le M."/>
            <person name="Wang Q."/>
            <person name="Wei S."/>
            <person name="Zheng Y."/>
            <person name="Lin W."/>
            <person name="Duan Y."/>
            <person name="Cao H."/>
            <person name="Xiong S."/>
            <person name="Wang X."/>
            <person name="Wei L."/>
            <person name="Li C."/>
            <person name="Ma Q."/>
            <person name="Ju M."/>
            <person name="Zhao R."/>
            <person name="Li G."/>
            <person name="Mu C."/>
            <person name="Tian Q."/>
            <person name="Mei H."/>
            <person name="Zhang T."/>
            <person name="Gao T."/>
            <person name="Zhang H."/>
        </authorList>
    </citation>
    <scope>NUCLEOTIDE SEQUENCE</scope>
    <source>
        <strain evidence="1">K16</strain>
    </source>
</reference>
<organism evidence="1 2">
    <name type="scientific">Sesamum angolense</name>
    <dbReference type="NCBI Taxonomy" id="2727404"/>
    <lineage>
        <taxon>Eukaryota</taxon>
        <taxon>Viridiplantae</taxon>
        <taxon>Streptophyta</taxon>
        <taxon>Embryophyta</taxon>
        <taxon>Tracheophyta</taxon>
        <taxon>Spermatophyta</taxon>
        <taxon>Magnoliopsida</taxon>
        <taxon>eudicotyledons</taxon>
        <taxon>Gunneridae</taxon>
        <taxon>Pentapetalae</taxon>
        <taxon>asterids</taxon>
        <taxon>lamiids</taxon>
        <taxon>Lamiales</taxon>
        <taxon>Pedaliaceae</taxon>
        <taxon>Sesamum</taxon>
    </lineage>
</organism>
<protein>
    <submittedName>
        <fullName evidence="1">Uncharacterized protein</fullName>
    </submittedName>
</protein>
<dbReference type="PANTHER" id="PTHR10775">
    <property type="entry name" value="OS08G0208400 PROTEIN"/>
    <property type="match status" value="1"/>
</dbReference>
<dbReference type="EMBL" id="JACGWL010000116">
    <property type="protein sequence ID" value="KAK4384465.1"/>
    <property type="molecule type" value="Genomic_DNA"/>
</dbReference>